<dbReference type="AlphaFoldDB" id="A0A7C8GWY8"/>
<dbReference type="InterPro" id="IPR009430">
    <property type="entry name" value="GvpL/GvpF"/>
</dbReference>
<dbReference type="Pfam" id="PF06386">
    <property type="entry name" value="GvpL_GvpF"/>
    <property type="match status" value="1"/>
</dbReference>
<evidence type="ECO:0000256" key="2">
    <source>
        <dbReference type="ARBA" id="ARBA00035108"/>
    </source>
</evidence>
<name>A0A7C8GWY8_9BACI</name>
<comment type="caution">
    <text evidence="4">The sequence shown here is derived from an EMBL/GenBank/DDBJ whole genome shotgun (WGS) entry which is preliminary data.</text>
</comment>
<dbReference type="PANTHER" id="PTHR36852:SF1">
    <property type="entry name" value="PROTEIN GVPL 2"/>
    <property type="match status" value="1"/>
</dbReference>
<accession>A0A7C8GWY8</accession>
<dbReference type="GO" id="GO:0031412">
    <property type="term" value="P:gas vesicle organization"/>
    <property type="evidence" value="ECO:0007669"/>
    <property type="project" value="InterPro"/>
</dbReference>
<dbReference type="RefSeq" id="WP_153400906.1">
    <property type="nucleotide sequence ID" value="NZ_ML762424.1"/>
</dbReference>
<evidence type="ECO:0000313" key="5">
    <source>
        <dbReference type="Proteomes" id="UP000480246"/>
    </source>
</evidence>
<dbReference type="GO" id="GO:0031411">
    <property type="term" value="C:gas vesicle"/>
    <property type="evidence" value="ECO:0007669"/>
    <property type="project" value="UniProtKB-SubCell"/>
</dbReference>
<dbReference type="OrthoDB" id="146444at2"/>
<gene>
    <name evidence="4" type="ORF">F9U64_00985</name>
</gene>
<keyword evidence="1" id="KW-0304">Gas vesicle</keyword>
<comment type="subcellular location">
    <subcellularLocation>
        <location evidence="2">Gas vesicle</location>
    </subcellularLocation>
</comment>
<reference evidence="4 5" key="1">
    <citation type="submission" date="2019-10" db="EMBL/GenBank/DDBJ databases">
        <title>Gracilibacillus sp. nov. isolated from rice seeds.</title>
        <authorList>
            <person name="He S."/>
        </authorList>
    </citation>
    <scope>NUCLEOTIDE SEQUENCE [LARGE SCALE GENOMIC DNA]</scope>
    <source>
        <strain evidence="4 5">TD8</strain>
    </source>
</reference>
<organism evidence="4 5">
    <name type="scientific">Gracilibacillus oryzae</name>
    <dbReference type="NCBI Taxonomy" id="1672701"/>
    <lineage>
        <taxon>Bacteria</taxon>
        <taxon>Bacillati</taxon>
        <taxon>Bacillota</taxon>
        <taxon>Bacilli</taxon>
        <taxon>Bacillales</taxon>
        <taxon>Bacillaceae</taxon>
        <taxon>Gracilibacillus</taxon>
    </lineage>
</organism>
<dbReference type="EMBL" id="WEID01000005">
    <property type="protein sequence ID" value="KAB8139229.1"/>
    <property type="molecule type" value="Genomic_DNA"/>
</dbReference>
<protein>
    <submittedName>
        <fullName evidence="4">GvpL/GvpF family gas vesicle protein</fullName>
    </submittedName>
</protein>
<proteinExistence type="inferred from homology"/>
<comment type="similarity">
    <text evidence="3">Belongs to the gas vesicle GvpF/GvpL family.</text>
</comment>
<evidence type="ECO:0000256" key="3">
    <source>
        <dbReference type="ARBA" id="ARBA00035643"/>
    </source>
</evidence>
<sequence>MEQLIYLYGFIPGIEAKQNPLSEMKGFDGETSIYTVSAGNMEAVVCALDETEFSEQALQEKTENDIKWLQQKALHHHHTIMNLYKQYTLIPLKFCTIYKSEARLHQTVEPKMKQMETALEQIKGREEWNLKIYCEDAQLKEEISNNSSVVGAKKKEISQLSPGRRFFEMKKIDSLIEEELDKEKNNICEDIHGQMKQYATDATVKMNWSKEMTGRKENMCWNSIYFLEKPHVESFLREMEQKENAFADKGFTLELTGPWPAYHFAGLK</sequence>
<evidence type="ECO:0000313" key="4">
    <source>
        <dbReference type="EMBL" id="KAB8139229.1"/>
    </source>
</evidence>
<evidence type="ECO:0000256" key="1">
    <source>
        <dbReference type="ARBA" id="ARBA00022987"/>
    </source>
</evidence>
<dbReference type="Proteomes" id="UP000480246">
    <property type="component" value="Unassembled WGS sequence"/>
</dbReference>
<keyword evidence="5" id="KW-1185">Reference proteome</keyword>
<dbReference type="PANTHER" id="PTHR36852">
    <property type="entry name" value="PROTEIN GVPL 2"/>
    <property type="match status" value="1"/>
</dbReference>